<evidence type="ECO:0000313" key="1">
    <source>
        <dbReference type="EMBL" id="GCE77795.1"/>
    </source>
</evidence>
<dbReference type="Proteomes" id="UP000289954">
    <property type="component" value="Unassembled WGS sequence"/>
</dbReference>
<dbReference type="AlphaFoldDB" id="A0A402DUM4"/>
<reference evidence="1 2" key="1">
    <citation type="submission" date="2019-01" db="EMBL/GenBank/DDBJ databases">
        <title>Draft genome sequence of Cellulomonas takizawaensis strain TKZ-21.</title>
        <authorList>
            <person name="Yamamura H."/>
            <person name="Hayashi T."/>
            <person name="Hamada M."/>
            <person name="Serisawa Y."/>
            <person name="Matsuyama K."/>
            <person name="Nakagawa Y."/>
            <person name="Otoguro M."/>
            <person name="Yanagida F."/>
            <person name="Hayakawa M."/>
        </authorList>
    </citation>
    <scope>NUCLEOTIDE SEQUENCE [LARGE SCALE GENOMIC DNA]</scope>
    <source>
        <strain evidence="1 2">NBRC12680</strain>
    </source>
</reference>
<dbReference type="EMBL" id="BIMR01000251">
    <property type="protein sequence ID" value="GCE77795.1"/>
    <property type="molecule type" value="Genomic_DNA"/>
</dbReference>
<protein>
    <recommendedName>
        <fullName evidence="3">DUF559 domain-containing protein</fullName>
    </recommendedName>
</protein>
<comment type="caution">
    <text evidence="1">The sequence shown here is derived from an EMBL/GenBank/DDBJ whole genome shotgun (WGS) entry which is preliminary data.</text>
</comment>
<accession>A0A402DUM4</accession>
<evidence type="ECO:0000313" key="2">
    <source>
        <dbReference type="Proteomes" id="UP000289954"/>
    </source>
</evidence>
<name>A0A402DUM4_9CELL</name>
<gene>
    <name evidence="1" type="ORF">CBZ_28510</name>
</gene>
<sequence length="325" mass="34719">MPLVPRRAVVPSSLLVLASRQGGLISSTQADAAGVGSTRRTRLVRDGMWGRPTHGVYDPTPGVRYGVDERRRRAAWTGLLAYGPGAVAVGSCALALLGVAGLPATLVPEVALPAGRHHRPRDGVRVRCFGETVPLEAVRHGAALVAGLTTALVQAVPELGPRHALAVLDDVTRRGLLSAEGALEVRRRVVGRRGAAGVRDVWALVDARAESPLESFARWDCTVAGLAPDELQVEVRSTSGRLLGRADLGWRIDDGRWLLVEIDGRDVHESPAALLHDRHRQNALLGTGRVDVLRFAASDLGPSGVMLRTLRAHLAGRRRAPTPSW</sequence>
<organism evidence="1 2">
    <name type="scientific">Cellulomonas biazotea</name>
    <dbReference type="NCBI Taxonomy" id="1709"/>
    <lineage>
        <taxon>Bacteria</taxon>
        <taxon>Bacillati</taxon>
        <taxon>Actinomycetota</taxon>
        <taxon>Actinomycetes</taxon>
        <taxon>Micrococcales</taxon>
        <taxon>Cellulomonadaceae</taxon>
        <taxon>Cellulomonas</taxon>
    </lineage>
</organism>
<proteinExistence type="predicted"/>
<evidence type="ECO:0008006" key="3">
    <source>
        <dbReference type="Google" id="ProtNLM"/>
    </source>
</evidence>
<keyword evidence="2" id="KW-1185">Reference proteome</keyword>